<feature type="transmembrane region" description="Helical" evidence="2">
    <location>
        <begin position="190"/>
        <end position="209"/>
    </location>
</feature>
<accession>A0A8H6Z4Q4</accession>
<evidence type="ECO:0000313" key="4">
    <source>
        <dbReference type="Proteomes" id="UP000620124"/>
    </source>
</evidence>
<reference evidence="3" key="1">
    <citation type="submission" date="2020-05" db="EMBL/GenBank/DDBJ databases">
        <title>Mycena genomes resolve the evolution of fungal bioluminescence.</title>
        <authorList>
            <person name="Tsai I.J."/>
        </authorList>
    </citation>
    <scope>NUCLEOTIDE SEQUENCE</scope>
    <source>
        <strain evidence="3">CCC161011</strain>
    </source>
</reference>
<keyword evidence="2" id="KW-1133">Transmembrane helix</keyword>
<comment type="caution">
    <text evidence="3">The sequence shown here is derived from an EMBL/GenBank/DDBJ whole genome shotgun (WGS) entry which is preliminary data.</text>
</comment>
<feature type="compositionally biased region" description="Low complexity" evidence="1">
    <location>
        <begin position="361"/>
        <end position="371"/>
    </location>
</feature>
<gene>
    <name evidence="3" type="ORF">MVEN_00252200</name>
</gene>
<dbReference type="AlphaFoldDB" id="A0A8H6Z4Q4"/>
<dbReference type="Gene3D" id="2.60.120.260">
    <property type="entry name" value="Galactose-binding domain-like"/>
    <property type="match status" value="1"/>
</dbReference>
<name>A0A8H6Z4Q4_9AGAR</name>
<sequence length="427" mass="43192">MAAGFTIIDDQDPSVKYTGTWPVGGTANEHAGTVTSSVKVGNHFSVPFTGTAIAVYGTYDSSSAGVQTSYAIDGGSPVTVTSPSSPNDSYQRLFWQSDSVSSGQHNLVVTMVSINGNGADGEGTVWFDYFNVTTVAATDTSNASNGSSSSPSPSNTAAKSKGSSTGTSSSPSSTSSGVAVASSGKSHTSVIAGVVIAILIIALVVAGYLRRIRRARRYNNFAAPPNMSSTNGPPPTQPFLPDQTPITPMSGMPGSAPMAAYGSPAPSGAPYTPGVGGFDPRQTYATPAGAYGKPNAYAPVQAQGYPAQAPYDPYASAGAAAMQHPNNAAPQSSYAASVSSVPSSSQYPSSLPYRGPLSVVGGSSTVDSDSVAELKRRQQQVVNQYEQGVGGSGSGSAPVIQHTDSGVRALEPGAGPAPTELPPVYTP</sequence>
<organism evidence="3 4">
    <name type="scientific">Mycena venus</name>
    <dbReference type="NCBI Taxonomy" id="2733690"/>
    <lineage>
        <taxon>Eukaryota</taxon>
        <taxon>Fungi</taxon>
        <taxon>Dikarya</taxon>
        <taxon>Basidiomycota</taxon>
        <taxon>Agaricomycotina</taxon>
        <taxon>Agaricomycetes</taxon>
        <taxon>Agaricomycetidae</taxon>
        <taxon>Agaricales</taxon>
        <taxon>Marasmiineae</taxon>
        <taxon>Mycenaceae</taxon>
        <taxon>Mycena</taxon>
    </lineage>
</organism>
<keyword evidence="4" id="KW-1185">Reference proteome</keyword>
<keyword evidence="2" id="KW-0472">Membrane</keyword>
<evidence type="ECO:0000256" key="2">
    <source>
        <dbReference type="SAM" id="Phobius"/>
    </source>
</evidence>
<protein>
    <submittedName>
        <fullName evidence="3">Amidohydro-rel domain-containing protein</fullName>
    </submittedName>
</protein>
<dbReference type="Proteomes" id="UP000620124">
    <property type="component" value="Unassembled WGS sequence"/>
</dbReference>
<dbReference type="OrthoDB" id="3067294at2759"/>
<evidence type="ECO:0000313" key="3">
    <source>
        <dbReference type="EMBL" id="KAF7369245.1"/>
    </source>
</evidence>
<feature type="region of interest" description="Disordered" evidence="1">
    <location>
        <begin position="140"/>
        <end position="180"/>
    </location>
</feature>
<keyword evidence="2" id="KW-0812">Transmembrane</keyword>
<feature type="region of interest" description="Disordered" evidence="1">
    <location>
        <begin position="361"/>
        <end position="427"/>
    </location>
</feature>
<evidence type="ECO:0000256" key="1">
    <source>
        <dbReference type="SAM" id="MobiDB-lite"/>
    </source>
</evidence>
<proteinExistence type="predicted"/>
<dbReference type="EMBL" id="JACAZI010000002">
    <property type="protein sequence ID" value="KAF7369245.1"/>
    <property type="molecule type" value="Genomic_DNA"/>
</dbReference>